<feature type="domain" description="Heme-copper oxidase subunit III family profile" evidence="11">
    <location>
        <begin position="6"/>
        <end position="263"/>
    </location>
</feature>
<reference evidence="13" key="3">
    <citation type="journal article" date="2019" name="Mitochondrial DNA Part B Resour">
        <title>The complete mitochondrial genome of Ceutorhynchus obstrictus (Marsham, 1802) (Coleoptera: Curculionidae).</title>
        <authorList>
            <person name="Lee H."/>
            <person name="Park J."/>
            <person name="Lee J."/>
            <person name="Hong K.-J."/>
            <person name="Park J."/>
            <person name="Lee W."/>
        </authorList>
    </citation>
    <scope>NUCLEOTIDE SEQUENCE</scope>
</reference>
<keyword evidence="7 10" id="KW-1133">Transmembrane helix</keyword>
<dbReference type="EMBL" id="JN163956">
    <property type="protein sequence ID" value="AEP27581.1"/>
    <property type="molecule type" value="Genomic_DNA"/>
</dbReference>
<dbReference type="InterPro" id="IPR035973">
    <property type="entry name" value="Cyt_c_oxidase_su3-like_sf"/>
</dbReference>
<organism evidence="12">
    <name type="scientific">Ceutorhynchus obstrictus</name>
    <dbReference type="NCBI Taxonomy" id="307131"/>
    <lineage>
        <taxon>Eukaryota</taxon>
        <taxon>Metazoa</taxon>
        <taxon>Ecdysozoa</taxon>
        <taxon>Arthropoda</taxon>
        <taxon>Hexapoda</taxon>
        <taxon>Insecta</taxon>
        <taxon>Pterygota</taxon>
        <taxon>Neoptera</taxon>
        <taxon>Endopterygota</taxon>
        <taxon>Coleoptera</taxon>
        <taxon>Polyphaga</taxon>
        <taxon>Cucujiformia</taxon>
        <taxon>Curculionidae</taxon>
        <taxon>Ceutorhynchinae</taxon>
        <taxon>Ceutorhynchus</taxon>
    </lineage>
</organism>
<dbReference type="Gene3D" id="1.20.120.80">
    <property type="entry name" value="Cytochrome c oxidase, subunit III, four-helix bundle"/>
    <property type="match status" value="1"/>
</dbReference>
<evidence type="ECO:0000256" key="3">
    <source>
        <dbReference type="ARBA" id="ARBA00011164"/>
    </source>
</evidence>
<evidence type="ECO:0000256" key="7">
    <source>
        <dbReference type="ARBA" id="ARBA00022989"/>
    </source>
</evidence>
<accession>J9PH48</accession>
<dbReference type="Gene3D" id="1.10.287.70">
    <property type="match status" value="1"/>
</dbReference>
<feature type="transmembrane region" description="Helical" evidence="10">
    <location>
        <begin position="81"/>
        <end position="104"/>
    </location>
</feature>
<comment type="similarity">
    <text evidence="2 9">Belongs to the cytochrome c oxidase subunit 3 family.</text>
</comment>
<dbReference type="FunFam" id="1.10.287.70:FF:000082">
    <property type="entry name" value="Cytochrome c oxidase subunit 3"/>
    <property type="match status" value="1"/>
</dbReference>
<dbReference type="GO" id="GO:0004129">
    <property type="term" value="F:cytochrome-c oxidase activity"/>
    <property type="evidence" value="ECO:0007669"/>
    <property type="project" value="InterPro"/>
</dbReference>
<proteinExistence type="inferred from homology"/>
<reference evidence="12" key="2">
    <citation type="journal article" date="2013" name="Mol. Phylogenet. Evol.">
        <title>Mitogenome sequences stabilize the phylogenetics of weevils (Curculionoidea) and establish the monophyly of larval ectophagy.</title>
        <authorList>
            <person name="Haran J."/>
            <person name="Timmermans M.J."/>
            <person name="Vogler A.P."/>
        </authorList>
    </citation>
    <scope>NUCLEOTIDE SEQUENCE</scope>
</reference>
<comment type="subunit">
    <text evidence="3">Component of the cytochrome c oxidase (complex IV, CIV), a multisubunit enzyme composed of a catalytic core of 3 subunits and several supernumerary subunits. The complex exists as a monomer or a dimer and forms supercomplexes (SCs) in the inner mitochondrial membrane with ubiquinol-cytochrome c oxidoreductase (cytochrome b-c1 complex, complex III, CIII).</text>
</comment>
<gene>
    <name evidence="12" type="primary">COX3</name>
</gene>
<name>J9PH48_9CUCU</name>
<reference evidence="12" key="1">
    <citation type="submission" date="2011-06" db="EMBL/GenBank/DDBJ databases">
        <authorList>
            <person name="Haran J.M."/>
            <person name="Timmermans M.J.T.N."/>
            <person name="Vogler A.P."/>
        </authorList>
    </citation>
    <scope>NUCLEOTIDE SEQUENCE</scope>
</reference>
<feature type="transmembrane region" description="Helical" evidence="10">
    <location>
        <begin position="204"/>
        <end position="226"/>
    </location>
</feature>
<dbReference type="InterPro" id="IPR013833">
    <property type="entry name" value="Cyt_c_oxidase_su3_a-hlx"/>
</dbReference>
<evidence type="ECO:0000256" key="8">
    <source>
        <dbReference type="ARBA" id="ARBA00023136"/>
    </source>
</evidence>
<keyword evidence="5 9" id="KW-0812">Transmembrane</keyword>
<keyword evidence="8 10" id="KW-0472">Membrane</keyword>
<comment type="subcellular location">
    <subcellularLocation>
        <location evidence="1">Membrane</location>
        <topology evidence="1">Multi-pass membrane protein</topology>
    </subcellularLocation>
</comment>
<dbReference type="SUPFAM" id="SSF81452">
    <property type="entry name" value="Cytochrome c oxidase subunit III-like"/>
    <property type="match status" value="1"/>
</dbReference>
<evidence type="ECO:0000256" key="2">
    <source>
        <dbReference type="ARBA" id="ARBA00010581"/>
    </source>
</evidence>
<keyword evidence="9 12" id="KW-0496">Mitochondrion</keyword>
<dbReference type="FunFam" id="1.20.120.80:FF:000002">
    <property type="entry name" value="Cytochrome c oxidase subunit 3"/>
    <property type="match status" value="1"/>
</dbReference>
<sequence>MMKITQNHPFHLVDKSPWPILGSFNLFAMMMGLIKWFHFHQYNLIMFSTMTMLLIMFQWWRDIVRESTFQGHHTTKVVSGLRWGMILFIISEIFFFVAFFWAFFHSSLSPSIELGMNWPPKGIKPFNPMEIPLLNTLILLTSGLTVTWTHHAILDNNYYQSLQGLSMTVFLGFCFSLLQMYEYYEAPFTIADSVYGSTFFMTTGLHGFHVIIGSIFLFVCLIRLYLNHFSSIHHFGFEAAAWYWHFVDVVWLFLYISIYWWGS</sequence>
<feature type="transmembrane region" description="Helical" evidence="10">
    <location>
        <begin position="133"/>
        <end position="153"/>
    </location>
</feature>
<dbReference type="GO" id="GO:0006123">
    <property type="term" value="P:mitochondrial electron transport, cytochrome c to oxygen"/>
    <property type="evidence" value="ECO:0007669"/>
    <property type="project" value="UniProtKB-ARBA"/>
</dbReference>
<dbReference type="InterPro" id="IPR033945">
    <property type="entry name" value="Cyt_c_oxase_su3_dom"/>
</dbReference>
<evidence type="ECO:0000256" key="6">
    <source>
        <dbReference type="ARBA" id="ARBA00022967"/>
    </source>
</evidence>
<comment type="function">
    <text evidence="9">Component of the cytochrome c oxidase, the last enzyme in the mitochondrial electron transport chain which drives oxidative phosphorylation. The respiratory chain contains 3 multisubunit complexes succinate dehydrogenase (complex II, CII), ubiquinol-cytochrome c oxidoreductase (cytochrome b-c1 complex, complex III, CIII) and cytochrome c oxidase (complex IV, CIV), that cooperate to transfer electrons derived from NADH and succinate to molecular oxygen, creating an electrochemical gradient over the inner membrane that drives transmembrane transport and the ATP synthase. Cytochrome c oxidase is the component of the respiratory chain that catalyzes the reduction of oxygen to water. Electrons originating from reduced cytochrome c in the intermembrane space (IMS) are transferred via the dinuclear copper A center (CU(A)) of subunit 2 and heme A of subunit 1 to the active site in subunit 1, a binuclear center (BNC) formed by heme A3 and copper B (CU(B)). The BNC reduces molecular oxygen to 2 water molecules using 4 electrons from cytochrome c in the IMS and 4 protons from the mitochondrial matrix.</text>
</comment>
<dbReference type="PANTHER" id="PTHR11403:SF7">
    <property type="entry name" value="CYTOCHROME C OXIDASE SUBUNIT 3"/>
    <property type="match status" value="1"/>
</dbReference>
<dbReference type="PANTHER" id="PTHR11403">
    <property type="entry name" value="CYTOCHROME C OXIDASE SUBUNIT III"/>
    <property type="match status" value="1"/>
</dbReference>
<dbReference type="InterPro" id="IPR000298">
    <property type="entry name" value="Cyt_c_oxidase-like_su3"/>
</dbReference>
<dbReference type="RefSeq" id="YP_009708236.1">
    <property type="nucleotide sequence ID" value="NC_045101.1"/>
</dbReference>
<dbReference type="GO" id="GO:0045277">
    <property type="term" value="C:respiratory chain complex IV"/>
    <property type="evidence" value="ECO:0007669"/>
    <property type="project" value="UniProtKB-ARBA"/>
</dbReference>
<dbReference type="AlphaFoldDB" id="J9PH48"/>
<evidence type="ECO:0000256" key="10">
    <source>
        <dbReference type="SAM" id="Phobius"/>
    </source>
</evidence>
<evidence type="ECO:0000259" key="11">
    <source>
        <dbReference type="PROSITE" id="PS50253"/>
    </source>
</evidence>
<dbReference type="InterPro" id="IPR024791">
    <property type="entry name" value="Cyt_c/ubiquinol_Oxase_su3"/>
</dbReference>
<dbReference type="CTD" id="4514"/>
<protein>
    <recommendedName>
        <fullName evidence="4 9">Cytochrome c oxidase subunit 3</fullName>
    </recommendedName>
</protein>
<feature type="transmembrane region" description="Helical" evidence="10">
    <location>
        <begin position="165"/>
        <end position="184"/>
    </location>
</feature>
<geneLocation type="mitochondrion" evidence="12"/>
<dbReference type="GeneID" id="42269312"/>
<dbReference type="Pfam" id="PF00510">
    <property type="entry name" value="COX3"/>
    <property type="match status" value="1"/>
</dbReference>
<feature type="transmembrane region" description="Helical" evidence="10">
    <location>
        <begin position="242"/>
        <end position="262"/>
    </location>
</feature>
<feature type="transmembrane region" description="Helical" evidence="10">
    <location>
        <begin position="44"/>
        <end position="60"/>
    </location>
</feature>
<evidence type="ECO:0000256" key="4">
    <source>
        <dbReference type="ARBA" id="ARBA00015944"/>
    </source>
</evidence>
<keyword evidence="6" id="KW-1278">Translocase</keyword>
<evidence type="ECO:0000313" key="12">
    <source>
        <dbReference type="EMBL" id="AEP27581.1"/>
    </source>
</evidence>
<evidence type="ECO:0000313" key="13">
    <source>
        <dbReference type="EMBL" id="QEV84349.1"/>
    </source>
</evidence>
<evidence type="ECO:0000256" key="1">
    <source>
        <dbReference type="ARBA" id="ARBA00004141"/>
    </source>
</evidence>
<evidence type="ECO:0000256" key="5">
    <source>
        <dbReference type="ARBA" id="ARBA00022692"/>
    </source>
</evidence>
<dbReference type="GO" id="GO:0005739">
    <property type="term" value="C:mitochondrion"/>
    <property type="evidence" value="ECO:0007669"/>
    <property type="project" value="TreeGrafter"/>
</dbReference>
<dbReference type="GO" id="GO:0031967">
    <property type="term" value="C:organelle envelope"/>
    <property type="evidence" value="ECO:0007669"/>
    <property type="project" value="UniProtKB-ARBA"/>
</dbReference>
<dbReference type="GO" id="GO:0031090">
    <property type="term" value="C:organelle membrane"/>
    <property type="evidence" value="ECO:0007669"/>
    <property type="project" value="UniProtKB-ARBA"/>
</dbReference>
<dbReference type="CDD" id="cd01665">
    <property type="entry name" value="Cyt_c_Oxidase_III"/>
    <property type="match status" value="1"/>
</dbReference>
<dbReference type="PROSITE" id="PS50253">
    <property type="entry name" value="COX3"/>
    <property type="match status" value="1"/>
</dbReference>
<dbReference type="EMBL" id="MN180050">
    <property type="protein sequence ID" value="QEV84349.1"/>
    <property type="molecule type" value="Genomic_DNA"/>
</dbReference>
<evidence type="ECO:0000256" key="9">
    <source>
        <dbReference type="RuleBase" id="RU003375"/>
    </source>
</evidence>